<organism evidence="1 2">
    <name type="scientific">Methylobacterium currus</name>
    <dbReference type="NCBI Taxonomy" id="2051553"/>
    <lineage>
        <taxon>Bacteria</taxon>
        <taxon>Pseudomonadati</taxon>
        <taxon>Pseudomonadota</taxon>
        <taxon>Alphaproteobacteria</taxon>
        <taxon>Hyphomicrobiales</taxon>
        <taxon>Methylobacteriaceae</taxon>
        <taxon>Methylobacterium</taxon>
    </lineage>
</organism>
<dbReference type="InterPro" id="IPR013381">
    <property type="entry name" value="CRISPR-assoc_prot_Cse1"/>
</dbReference>
<proteinExistence type="predicted"/>
<reference evidence="1 2" key="1">
    <citation type="submission" date="2018-04" db="EMBL/GenBank/DDBJ databases">
        <title>Methylobacterium sp. PR1016A genome.</title>
        <authorList>
            <person name="Park W."/>
        </authorList>
    </citation>
    <scope>NUCLEOTIDE SEQUENCE [LARGE SCALE GENOMIC DNA]</scope>
    <source>
        <strain evidence="1 2">PR1016A</strain>
    </source>
</reference>
<dbReference type="NCBIfam" id="TIGR02547">
    <property type="entry name" value="casA_cse1"/>
    <property type="match status" value="1"/>
</dbReference>
<protein>
    <submittedName>
        <fullName evidence="1">Type I-E CRISPR-associated protein Cse1/CasA</fullName>
    </submittedName>
</protein>
<dbReference type="KEGG" id="mee:DA075_08075"/>
<evidence type="ECO:0000313" key="1">
    <source>
        <dbReference type="EMBL" id="AWB20874.1"/>
    </source>
</evidence>
<dbReference type="EMBL" id="CP028843">
    <property type="protein sequence ID" value="AWB20874.1"/>
    <property type="molecule type" value="Genomic_DNA"/>
</dbReference>
<dbReference type="Proteomes" id="UP000244755">
    <property type="component" value="Chromosome 1"/>
</dbReference>
<evidence type="ECO:0000313" key="2">
    <source>
        <dbReference type="Proteomes" id="UP000244755"/>
    </source>
</evidence>
<gene>
    <name evidence="1" type="primary">casA</name>
    <name evidence="1" type="ORF">DA075_08075</name>
</gene>
<name>A0A2R4WH62_9HYPH</name>
<keyword evidence="2" id="KW-1185">Reference proteome</keyword>
<dbReference type="AlphaFoldDB" id="A0A2R4WH62"/>
<dbReference type="OrthoDB" id="5450902at2"/>
<accession>A0A2R4WH62</accession>
<sequence length="549" mass="60195">MRFGVWGHFCLDGIAAGQHSRPRGGWPMDCNALTDAAIRVRTQDGALRAMSLPGTLTALARNEIASFPALRPHQRHAWHAFLVQLATLALIRAGRDAMPEDEAPWRDLLRALTPDHPDDAPWCLVAPPDRPALLQPPIPGGLKDLKSVVPTPDALDMLVTSKNHDLKSEVMMAAEPDDWLFALVTLQTTEGFLGAGNYGISRMNGGFANRPALSIEPKPGTVSPVRRDVEALVARRRTDAVSSVYAAEGGLGLVWLRPWDGATSLRPDELDPLYIEVCRRVRLVEEGGRIAARAGGSKVPRIVPIPGGVTGDPWAPTVTEKDEVKVLTVDAGGFHYRRMVRLLFQKDGHALPVLARTLSTDAEEGLVILARALTRGQGKTEGLHERRVPVTRTVHGKMRTRVTDDLALAATERVALAGEIQNRVLKPALLALFENGPDQVDYQDKGANARARDLLARFDRAVDATFFDDLWAEFEPDIDPGAVRKEWAHRLVTKVAWPLVAEADAGLSKAVGRRWRALTRAETLFWTGTRNPKTGLFPFFAETKRDDAA</sequence>